<keyword evidence="3" id="KW-0132">Cell division</keyword>
<name>A0A381R7D2_9ZZZZ</name>
<evidence type="ECO:0000259" key="13">
    <source>
        <dbReference type="Pfam" id="PF08245"/>
    </source>
</evidence>
<dbReference type="HAMAP" id="MF_02019">
    <property type="entry name" value="MurF"/>
    <property type="match status" value="1"/>
</dbReference>
<feature type="domain" description="Mur ligase C-terminal" evidence="12">
    <location>
        <begin position="305"/>
        <end position="422"/>
    </location>
</feature>
<dbReference type="PANTHER" id="PTHR43024">
    <property type="entry name" value="UDP-N-ACETYLMURAMOYL-TRIPEPTIDE--D-ALANYL-D-ALANINE LIGASE"/>
    <property type="match status" value="1"/>
</dbReference>
<dbReference type="Pfam" id="PF08245">
    <property type="entry name" value="Mur_ligase_M"/>
    <property type="match status" value="1"/>
</dbReference>
<dbReference type="InterPro" id="IPR005863">
    <property type="entry name" value="UDP-N-AcMur_synth"/>
</dbReference>
<dbReference type="GO" id="GO:0009252">
    <property type="term" value="P:peptidoglycan biosynthetic process"/>
    <property type="evidence" value="ECO:0007669"/>
    <property type="project" value="UniProtKB-KW"/>
</dbReference>
<accession>A0A381R7D2</accession>
<dbReference type="Gene3D" id="3.40.1390.10">
    <property type="entry name" value="MurE/MurF, N-terminal domain"/>
    <property type="match status" value="1"/>
</dbReference>
<keyword evidence="6" id="KW-0133">Cell shape</keyword>
<evidence type="ECO:0000259" key="11">
    <source>
        <dbReference type="Pfam" id="PF01225"/>
    </source>
</evidence>
<organism evidence="14">
    <name type="scientific">marine metagenome</name>
    <dbReference type="NCBI Taxonomy" id="408172"/>
    <lineage>
        <taxon>unclassified sequences</taxon>
        <taxon>metagenomes</taxon>
        <taxon>ecological metagenomes</taxon>
    </lineage>
</organism>
<feature type="domain" description="Mur ligase N-terminal catalytic" evidence="11">
    <location>
        <begin position="13"/>
        <end position="69"/>
    </location>
</feature>
<evidence type="ECO:0000313" key="14">
    <source>
        <dbReference type="EMBL" id="SUZ86699.1"/>
    </source>
</evidence>
<evidence type="ECO:0000256" key="1">
    <source>
        <dbReference type="ARBA" id="ARBA00022490"/>
    </source>
</evidence>
<evidence type="ECO:0000256" key="9">
    <source>
        <dbReference type="ARBA" id="ARBA00023316"/>
    </source>
</evidence>
<dbReference type="InterPro" id="IPR036565">
    <property type="entry name" value="Mur-like_cat_sf"/>
</dbReference>
<dbReference type="SUPFAM" id="SSF63418">
    <property type="entry name" value="MurE/MurF N-terminal domain"/>
    <property type="match status" value="1"/>
</dbReference>
<dbReference type="EMBL" id="UINC01001694">
    <property type="protein sequence ID" value="SUZ86699.1"/>
    <property type="molecule type" value="Genomic_DNA"/>
</dbReference>
<proteinExistence type="inferred from homology"/>
<sequence>MHVPPHEDCDLVFTGISTDSRTTREGNLFVALHGDNFDGHDYVSDALGRGARGAVVARSVEADGAYVYSVEDTLLALGQLALYRRKHLDAVVVGITGSSGKTGTKELTRAAIEGSRRVHATPGNLNNRIGLPLTLLDTPDEAEVVVLEMGTNEPGEIAELTRIAEPQIGVVTTVSDTHVEKLKSLEGVLEEKLDLLRGLPDDGKAIVGEEPAILSEYAGRIPRHVLVVGLGTGADAEYRPDNPSVDDQGCWSFVWRGEPVHLRVPGRHSVQNALLALTVAELLDVPAAEAVAGVGQVEAGALRGEIRRIGGLTLIVDCYNANPQSLRAALDLLVDFEPGRTKVAVLGSMLELGARSEELHRVLLGEASTLGFDLIVATGDFARPREPGEDGPTTLSVVDPLEAYEELRGRLAGDEVLLMKASRGVALERLIPLFENDFGGSNQAYGELEA</sequence>
<evidence type="ECO:0000259" key="12">
    <source>
        <dbReference type="Pfam" id="PF02875"/>
    </source>
</evidence>
<dbReference type="InterPro" id="IPR004101">
    <property type="entry name" value="Mur_ligase_C"/>
</dbReference>
<dbReference type="SUPFAM" id="SSF53623">
    <property type="entry name" value="MurD-like peptide ligases, catalytic domain"/>
    <property type="match status" value="1"/>
</dbReference>
<dbReference type="Gene3D" id="3.40.1190.10">
    <property type="entry name" value="Mur-like, catalytic domain"/>
    <property type="match status" value="1"/>
</dbReference>
<keyword evidence="5" id="KW-0067">ATP-binding</keyword>
<protein>
    <recommendedName>
        <fullName evidence="10">UDP-MurNAc-pentapeptide synthetase</fullName>
    </recommendedName>
</protein>
<keyword evidence="2" id="KW-0436">Ligase</keyword>
<dbReference type="InterPro" id="IPR036615">
    <property type="entry name" value="Mur_ligase_C_dom_sf"/>
</dbReference>
<dbReference type="InterPro" id="IPR035911">
    <property type="entry name" value="MurE/MurF_N"/>
</dbReference>
<keyword evidence="1" id="KW-0963">Cytoplasm</keyword>
<evidence type="ECO:0000256" key="6">
    <source>
        <dbReference type="ARBA" id="ARBA00022960"/>
    </source>
</evidence>
<evidence type="ECO:0000256" key="7">
    <source>
        <dbReference type="ARBA" id="ARBA00022984"/>
    </source>
</evidence>
<dbReference type="GO" id="GO:0047480">
    <property type="term" value="F:UDP-N-acetylmuramoyl-tripeptide-D-alanyl-D-alanine ligase activity"/>
    <property type="evidence" value="ECO:0007669"/>
    <property type="project" value="InterPro"/>
</dbReference>
<dbReference type="GO" id="GO:0008360">
    <property type="term" value="P:regulation of cell shape"/>
    <property type="evidence" value="ECO:0007669"/>
    <property type="project" value="UniProtKB-KW"/>
</dbReference>
<evidence type="ECO:0000256" key="10">
    <source>
        <dbReference type="ARBA" id="ARBA00031461"/>
    </source>
</evidence>
<dbReference type="InterPro" id="IPR013221">
    <property type="entry name" value="Mur_ligase_cen"/>
</dbReference>
<evidence type="ECO:0000256" key="5">
    <source>
        <dbReference type="ARBA" id="ARBA00022840"/>
    </source>
</evidence>
<evidence type="ECO:0000256" key="4">
    <source>
        <dbReference type="ARBA" id="ARBA00022741"/>
    </source>
</evidence>
<keyword evidence="4" id="KW-0547">Nucleotide-binding</keyword>
<dbReference type="Gene3D" id="3.90.190.20">
    <property type="entry name" value="Mur ligase, C-terminal domain"/>
    <property type="match status" value="1"/>
</dbReference>
<dbReference type="Pfam" id="PF02875">
    <property type="entry name" value="Mur_ligase_C"/>
    <property type="match status" value="1"/>
</dbReference>
<keyword evidence="9" id="KW-0961">Cell wall biogenesis/degradation</keyword>
<dbReference type="NCBIfam" id="TIGR01143">
    <property type="entry name" value="murF"/>
    <property type="match status" value="1"/>
</dbReference>
<dbReference type="InterPro" id="IPR000713">
    <property type="entry name" value="Mur_ligase_N"/>
</dbReference>
<dbReference type="GO" id="GO:0051301">
    <property type="term" value="P:cell division"/>
    <property type="evidence" value="ECO:0007669"/>
    <property type="project" value="UniProtKB-KW"/>
</dbReference>
<dbReference type="SUPFAM" id="SSF53244">
    <property type="entry name" value="MurD-like peptide ligases, peptide-binding domain"/>
    <property type="match status" value="1"/>
</dbReference>
<evidence type="ECO:0000256" key="8">
    <source>
        <dbReference type="ARBA" id="ARBA00023306"/>
    </source>
</evidence>
<dbReference type="GO" id="GO:0005524">
    <property type="term" value="F:ATP binding"/>
    <property type="evidence" value="ECO:0007669"/>
    <property type="project" value="UniProtKB-KW"/>
</dbReference>
<gene>
    <name evidence="14" type="ORF">METZ01_LOCUS39553</name>
</gene>
<keyword evidence="8" id="KW-0131">Cell cycle</keyword>
<evidence type="ECO:0000256" key="3">
    <source>
        <dbReference type="ARBA" id="ARBA00022618"/>
    </source>
</evidence>
<feature type="domain" description="Mur ligase central" evidence="13">
    <location>
        <begin position="95"/>
        <end position="280"/>
    </location>
</feature>
<dbReference type="InterPro" id="IPR051046">
    <property type="entry name" value="MurCDEF_CellWall_CoF430Synth"/>
</dbReference>
<dbReference type="AlphaFoldDB" id="A0A381R7D2"/>
<evidence type="ECO:0000256" key="2">
    <source>
        <dbReference type="ARBA" id="ARBA00022598"/>
    </source>
</evidence>
<reference evidence="14" key="1">
    <citation type="submission" date="2018-05" db="EMBL/GenBank/DDBJ databases">
        <authorList>
            <person name="Lanie J.A."/>
            <person name="Ng W.-L."/>
            <person name="Kazmierczak K.M."/>
            <person name="Andrzejewski T.M."/>
            <person name="Davidsen T.M."/>
            <person name="Wayne K.J."/>
            <person name="Tettelin H."/>
            <person name="Glass J.I."/>
            <person name="Rusch D."/>
            <person name="Podicherti R."/>
            <person name="Tsui H.-C.T."/>
            <person name="Winkler M.E."/>
        </authorList>
    </citation>
    <scope>NUCLEOTIDE SEQUENCE</scope>
</reference>
<keyword evidence="7" id="KW-0573">Peptidoglycan synthesis</keyword>
<dbReference type="Pfam" id="PF01225">
    <property type="entry name" value="Mur_ligase"/>
    <property type="match status" value="1"/>
</dbReference>
<dbReference type="PANTHER" id="PTHR43024:SF1">
    <property type="entry name" value="UDP-N-ACETYLMURAMOYL-TRIPEPTIDE--D-ALANYL-D-ALANINE LIGASE"/>
    <property type="match status" value="1"/>
</dbReference>
<dbReference type="GO" id="GO:0071555">
    <property type="term" value="P:cell wall organization"/>
    <property type="evidence" value="ECO:0007669"/>
    <property type="project" value="UniProtKB-KW"/>
</dbReference>